<evidence type="ECO:0000256" key="1">
    <source>
        <dbReference type="ARBA" id="ARBA00022649"/>
    </source>
</evidence>
<sequence length="94" mass="11123">MRYRLNDEAKRDVARLYWRGVEAFGEEQAVRYFRALMERFDVIAQAPYRYPAVEHIAKGYRRSVCGVDSIYYRLNGGTVEIMRVLGRQDIDKNL</sequence>
<dbReference type="InterPro" id="IPR007712">
    <property type="entry name" value="RelE/ParE_toxin"/>
</dbReference>
<dbReference type="eggNOG" id="COG3668">
    <property type="taxonomic scope" value="Bacteria"/>
</dbReference>
<comment type="caution">
    <text evidence="2">The sequence shown here is derived from an EMBL/GenBank/DDBJ whole genome shotgun (WGS) entry which is preliminary data.</text>
</comment>
<evidence type="ECO:0008006" key="4">
    <source>
        <dbReference type="Google" id="ProtNLM"/>
    </source>
</evidence>
<organism evidence="2 3">
    <name type="scientific">Alcanivorax nanhaiticus</name>
    <dbReference type="NCBI Taxonomy" id="1177154"/>
    <lineage>
        <taxon>Bacteria</taxon>
        <taxon>Pseudomonadati</taxon>
        <taxon>Pseudomonadota</taxon>
        <taxon>Gammaproteobacteria</taxon>
        <taxon>Oceanospirillales</taxon>
        <taxon>Alcanivoracaceae</taxon>
        <taxon>Alcanivorax</taxon>
    </lineage>
</organism>
<dbReference type="STRING" id="1177154.Y5S_00201"/>
<dbReference type="AlphaFoldDB" id="A0A095SQB2"/>
<keyword evidence="3" id="KW-1185">Reference proteome</keyword>
<proteinExistence type="predicted"/>
<dbReference type="PATRIC" id="fig|1177154.3.peg.204"/>
<accession>A0A095SQB2</accession>
<protein>
    <recommendedName>
        <fullName evidence="4">Plasmid stabilization system</fullName>
    </recommendedName>
</protein>
<evidence type="ECO:0000313" key="2">
    <source>
        <dbReference type="EMBL" id="KGD66534.1"/>
    </source>
</evidence>
<dbReference type="Proteomes" id="UP000029444">
    <property type="component" value="Unassembled WGS sequence"/>
</dbReference>
<name>A0A095SQB2_9GAMM</name>
<gene>
    <name evidence="2" type="ORF">Y5S_00201</name>
</gene>
<dbReference type="Pfam" id="PF05016">
    <property type="entry name" value="ParE_toxin"/>
    <property type="match status" value="1"/>
</dbReference>
<reference evidence="2 3" key="1">
    <citation type="submission" date="2012-09" db="EMBL/GenBank/DDBJ databases">
        <title>Genome Sequence of alkane-degrading Bacterium Alcanivorax sp. 19-m-6.</title>
        <authorList>
            <person name="Lai Q."/>
            <person name="Shao Z."/>
        </authorList>
    </citation>
    <scope>NUCLEOTIDE SEQUENCE [LARGE SCALE GENOMIC DNA]</scope>
    <source>
        <strain evidence="2 3">19-m-6</strain>
    </source>
</reference>
<dbReference type="RefSeq" id="WP_035229500.1">
    <property type="nucleotide sequence ID" value="NZ_ARXV01000001.1"/>
</dbReference>
<dbReference type="Gene3D" id="3.30.2310.20">
    <property type="entry name" value="RelE-like"/>
    <property type="match status" value="1"/>
</dbReference>
<evidence type="ECO:0000313" key="3">
    <source>
        <dbReference type="Proteomes" id="UP000029444"/>
    </source>
</evidence>
<dbReference type="OrthoDB" id="516834at2"/>
<dbReference type="InterPro" id="IPR035093">
    <property type="entry name" value="RelE/ParE_toxin_dom_sf"/>
</dbReference>
<dbReference type="EMBL" id="ARXV01000001">
    <property type="protein sequence ID" value="KGD66534.1"/>
    <property type="molecule type" value="Genomic_DNA"/>
</dbReference>
<keyword evidence="1" id="KW-1277">Toxin-antitoxin system</keyword>